<protein>
    <submittedName>
        <fullName evidence="7">Sigma-54-dependent Fis family transcriptional regulator</fullName>
    </submittedName>
</protein>
<keyword evidence="8" id="KW-1185">Reference proteome</keyword>
<dbReference type="InterPro" id="IPR027417">
    <property type="entry name" value="P-loop_NTPase"/>
</dbReference>
<dbReference type="InterPro" id="IPR025943">
    <property type="entry name" value="Sigma_54_int_dom_ATP-bd_2"/>
</dbReference>
<dbReference type="SUPFAM" id="SSF55781">
    <property type="entry name" value="GAF domain-like"/>
    <property type="match status" value="1"/>
</dbReference>
<dbReference type="PRINTS" id="PR01590">
    <property type="entry name" value="HTHFIS"/>
</dbReference>
<dbReference type="PROSITE" id="PS00676">
    <property type="entry name" value="SIGMA54_INTERACT_2"/>
    <property type="match status" value="1"/>
</dbReference>
<dbReference type="InterPro" id="IPR002197">
    <property type="entry name" value="HTH_Fis"/>
</dbReference>
<dbReference type="PROSITE" id="PS00675">
    <property type="entry name" value="SIGMA54_INTERACT_1"/>
    <property type="match status" value="1"/>
</dbReference>
<dbReference type="Gene3D" id="1.10.10.60">
    <property type="entry name" value="Homeodomain-like"/>
    <property type="match status" value="1"/>
</dbReference>
<dbReference type="PANTHER" id="PTHR32071:SF57">
    <property type="entry name" value="C4-DICARBOXYLATE TRANSPORT TRANSCRIPTIONAL REGULATORY PROTEIN DCTD"/>
    <property type="match status" value="1"/>
</dbReference>
<dbReference type="PROSITE" id="PS00688">
    <property type="entry name" value="SIGMA54_INTERACT_3"/>
    <property type="match status" value="1"/>
</dbReference>
<dbReference type="Gene3D" id="3.30.450.40">
    <property type="match status" value="1"/>
</dbReference>
<dbReference type="InterPro" id="IPR003593">
    <property type="entry name" value="AAA+_ATPase"/>
</dbReference>
<reference evidence="7 8" key="1">
    <citation type="journal article" date="2021" name="Cell Host Microbe">
        <title>in vivo commensal control of Clostridioides difficile virulence.</title>
        <authorList>
            <person name="Girinathan B.P."/>
            <person name="Dibenedetto N."/>
            <person name="Worley J.N."/>
            <person name="Peltier J."/>
            <person name="Arrieta-Ortiz M.L."/>
            <person name="Rupa Christinal Immanuel S."/>
            <person name="Lavin R."/>
            <person name="Delaney M.L."/>
            <person name="Cummins C."/>
            <person name="Hoffmann M."/>
            <person name="Luo Y."/>
            <person name="Gonzalez-Escalona N."/>
            <person name="Allard M."/>
            <person name="Onderdonk A.B."/>
            <person name="Gerber G.K."/>
            <person name="Sonenshein A.L."/>
            <person name="Baliga N."/>
            <person name="Dupuy B."/>
            <person name="Bry L."/>
        </authorList>
    </citation>
    <scope>NUCLEOTIDE SEQUENCE [LARGE SCALE GENOMIC DNA]</scope>
    <source>
        <strain evidence="7 8">DSM 599</strain>
    </source>
</reference>
<organism evidence="7 8">
    <name type="scientific">Clostridium sardiniense</name>
    <name type="common">Clostridium absonum</name>
    <dbReference type="NCBI Taxonomy" id="29369"/>
    <lineage>
        <taxon>Bacteria</taxon>
        <taxon>Bacillati</taxon>
        <taxon>Bacillota</taxon>
        <taxon>Clostridia</taxon>
        <taxon>Eubacteriales</taxon>
        <taxon>Clostridiaceae</taxon>
        <taxon>Clostridium</taxon>
    </lineage>
</organism>
<name>A0ABS7KX52_CLOSR</name>
<dbReference type="Gene3D" id="3.40.50.300">
    <property type="entry name" value="P-loop containing nucleotide triphosphate hydrolases"/>
    <property type="match status" value="1"/>
</dbReference>
<evidence type="ECO:0000313" key="8">
    <source>
        <dbReference type="Proteomes" id="UP001299068"/>
    </source>
</evidence>
<keyword evidence="2" id="KW-0067">ATP-binding</keyword>
<dbReference type="Pfam" id="PF02954">
    <property type="entry name" value="HTH_8"/>
    <property type="match status" value="1"/>
</dbReference>
<comment type="caution">
    <text evidence="7">The sequence shown here is derived from an EMBL/GenBank/DDBJ whole genome shotgun (WGS) entry which is preliminary data.</text>
</comment>
<dbReference type="RefSeq" id="WP_221860616.1">
    <property type="nucleotide sequence ID" value="NZ_JAIKTU010000005.1"/>
</dbReference>
<dbReference type="InterPro" id="IPR058031">
    <property type="entry name" value="AAA_lid_NorR"/>
</dbReference>
<dbReference type="EMBL" id="JAIKTU010000005">
    <property type="protein sequence ID" value="MBY0755381.1"/>
    <property type="molecule type" value="Genomic_DNA"/>
</dbReference>
<dbReference type="SUPFAM" id="SSF46689">
    <property type="entry name" value="Homeodomain-like"/>
    <property type="match status" value="1"/>
</dbReference>
<dbReference type="InterPro" id="IPR003018">
    <property type="entry name" value="GAF"/>
</dbReference>
<dbReference type="Pfam" id="PF01590">
    <property type="entry name" value="GAF"/>
    <property type="match status" value="1"/>
</dbReference>
<dbReference type="CDD" id="cd00009">
    <property type="entry name" value="AAA"/>
    <property type="match status" value="1"/>
</dbReference>
<dbReference type="SMART" id="SM00382">
    <property type="entry name" value="AAA"/>
    <property type="match status" value="1"/>
</dbReference>
<dbReference type="SUPFAM" id="SSF52540">
    <property type="entry name" value="P-loop containing nucleoside triphosphate hydrolases"/>
    <property type="match status" value="1"/>
</dbReference>
<gene>
    <name evidence="7" type="ORF">K5V21_07910</name>
</gene>
<accession>A0ABS7KX52</accession>
<dbReference type="Pfam" id="PF00158">
    <property type="entry name" value="Sigma54_activat"/>
    <property type="match status" value="1"/>
</dbReference>
<keyword evidence="4" id="KW-0238">DNA-binding</keyword>
<dbReference type="Pfam" id="PF25601">
    <property type="entry name" value="AAA_lid_14"/>
    <property type="match status" value="1"/>
</dbReference>
<dbReference type="InterPro" id="IPR025944">
    <property type="entry name" value="Sigma_54_int_dom_CS"/>
</dbReference>
<evidence type="ECO:0000256" key="1">
    <source>
        <dbReference type="ARBA" id="ARBA00022741"/>
    </source>
</evidence>
<sequence>MESYIKFMANEWNEFIKTGDISHKVKREIADSWRRCKGYKVNPMSGKGLDTEKLSIRAITEKNKELVSVAKPIMENIYSIVKGSGFAIFLTDRDGYIIDIIGDKEILEEANNLNFKRGALWCERTVGTNAIGTAIYLNKPIQTVGAEHFGLDQHSWTCSAAPIHDDTGNIIGCIDMSGCCNSVHSHTLGMVTAAAQSIGILIKFKNKNYRINNKNNTKNKALYNFDDIITEDKAMIEMISLAKKAAKSECNILIEGESGTGKELIAQSIHNCSNRVSEPFIAINCGAIPRELVESELFGYEGGAFTGASKDGKIGKFELADKGTIFLDELGELPLDIQTKLLRVLDSGRVSRIGSEFERQLDIRVVGATNRVLKDEIKKKNFRDDLYYRINVINIKTVPLRERNNDVGVLARYFIKELNSKNNSYIRHISNYYINELKKYDWPGNVRELKNVIERDYYLSDNDLIEEHNNLEIEKIETKNRERSRKLNIIPMNVAEKKIIKNALDKCDGNIVKVAKFLNMSRSTLYRKIKKYNINNDRK</sequence>
<feature type="domain" description="Sigma-54 factor interaction" evidence="6">
    <location>
        <begin position="228"/>
        <end position="458"/>
    </location>
</feature>
<dbReference type="PROSITE" id="PS50045">
    <property type="entry name" value="SIGMA54_INTERACT_4"/>
    <property type="match status" value="1"/>
</dbReference>
<evidence type="ECO:0000256" key="3">
    <source>
        <dbReference type="ARBA" id="ARBA00023015"/>
    </source>
</evidence>
<evidence type="ECO:0000256" key="4">
    <source>
        <dbReference type="ARBA" id="ARBA00023125"/>
    </source>
</evidence>
<dbReference type="PANTHER" id="PTHR32071">
    <property type="entry name" value="TRANSCRIPTIONAL REGULATORY PROTEIN"/>
    <property type="match status" value="1"/>
</dbReference>
<evidence type="ECO:0000256" key="2">
    <source>
        <dbReference type="ARBA" id="ARBA00022840"/>
    </source>
</evidence>
<dbReference type="InterPro" id="IPR025662">
    <property type="entry name" value="Sigma_54_int_dom_ATP-bd_1"/>
</dbReference>
<proteinExistence type="predicted"/>
<keyword evidence="3" id="KW-0805">Transcription regulation</keyword>
<evidence type="ECO:0000313" key="7">
    <source>
        <dbReference type="EMBL" id="MBY0755381.1"/>
    </source>
</evidence>
<evidence type="ECO:0000259" key="6">
    <source>
        <dbReference type="PROSITE" id="PS50045"/>
    </source>
</evidence>
<dbReference type="Proteomes" id="UP001299068">
    <property type="component" value="Unassembled WGS sequence"/>
</dbReference>
<dbReference type="InterPro" id="IPR009057">
    <property type="entry name" value="Homeodomain-like_sf"/>
</dbReference>
<evidence type="ECO:0000256" key="5">
    <source>
        <dbReference type="ARBA" id="ARBA00023163"/>
    </source>
</evidence>
<keyword evidence="1" id="KW-0547">Nucleotide-binding</keyword>
<dbReference type="InterPro" id="IPR002078">
    <property type="entry name" value="Sigma_54_int"/>
</dbReference>
<dbReference type="Gene3D" id="1.10.8.60">
    <property type="match status" value="1"/>
</dbReference>
<keyword evidence="5" id="KW-0804">Transcription</keyword>
<dbReference type="InterPro" id="IPR029016">
    <property type="entry name" value="GAF-like_dom_sf"/>
</dbReference>